<dbReference type="PANTHER" id="PTHR38590">
    <property type="entry name" value="BLL0828 PROTEIN"/>
    <property type="match status" value="1"/>
</dbReference>
<keyword evidence="4" id="KW-1185">Reference proteome</keyword>
<sequence>MGTFQNEGSSPPPCGGEVARAKPETERGVTAPSSRRSPQKIERARQLRHSDNLAEATLWNELKAKKLGGYKFVRQMPLGPYFADFACRSAKLVVELDGSQHVESSYDRRRDEFMRAQGYSVIRFWSADAVKNLASVCETILAALNGRLSEEVVSSDLRFVFAGTKKAGDGSL</sequence>
<protein>
    <submittedName>
        <fullName evidence="3">Endonuclease domain-containing protein</fullName>
    </submittedName>
</protein>
<keyword evidence="3" id="KW-0540">Nuclease</keyword>
<evidence type="ECO:0000259" key="2">
    <source>
        <dbReference type="Pfam" id="PF04480"/>
    </source>
</evidence>
<keyword evidence="3" id="KW-0255">Endonuclease</keyword>
<dbReference type="GO" id="GO:0004519">
    <property type="term" value="F:endonuclease activity"/>
    <property type="evidence" value="ECO:0007669"/>
    <property type="project" value="UniProtKB-KW"/>
</dbReference>
<dbReference type="Proteomes" id="UP000481252">
    <property type="component" value="Unassembled WGS sequence"/>
</dbReference>
<gene>
    <name evidence="3" type="ORF">G6N74_04795</name>
</gene>
<dbReference type="EMBL" id="JAAKZG010000002">
    <property type="protein sequence ID" value="NGN40373.1"/>
    <property type="molecule type" value="Genomic_DNA"/>
</dbReference>
<feature type="region of interest" description="Disordered" evidence="1">
    <location>
        <begin position="1"/>
        <end position="47"/>
    </location>
</feature>
<proteinExistence type="predicted"/>
<dbReference type="InterPro" id="IPR011335">
    <property type="entry name" value="Restrct_endonuc-II-like"/>
</dbReference>
<dbReference type="Pfam" id="PF04480">
    <property type="entry name" value="DUF559"/>
    <property type="match status" value="1"/>
</dbReference>
<dbReference type="SUPFAM" id="SSF52980">
    <property type="entry name" value="Restriction endonuclease-like"/>
    <property type="match status" value="1"/>
</dbReference>
<comment type="caution">
    <text evidence="3">The sequence shown here is derived from an EMBL/GenBank/DDBJ whole genome shotgun (WGS) entry which is preliminary data.</text>
</comment>
<dbReference type="InterPro" id="IPR007569">
    <property type="entry name" value="DUF559"/>
</dbReference>
<dbReference type="InterPro" id="IPR047216">
    <property type="entry name" value="Endonuclease_DUF559_bact"/>
</dbReference>
<accession>A0A7C9R7R2</accession>
<organism evidence="3 4">
    <name type="scientific">Mesorhizobium zhangyense</name>
    <dbReference type="NCBI Taxonomy" id="1776730"/>
    <lineage>
        <taxon>Bacteria</taxon>
        <taxon>Pseudomonadati</taxon>
        <taxon>Pseudomonadota</taxon>
        <taxon>Alphaproteobacteria</taxon>
        <taxon>Hyphomicrobiales</taxon>
        <taxon>Phyllobacteriaceae</taxon>
        <taxon>Mesorhizobium</taxon>
    </lineage>
</organism>
<evidence type="ECO:0000313" key="4">
    <source>
        <dbReference type="Proteomes" id="UP000481252"/>
    </source>
</evidence>
<dbReference type="CDD" id="cd01038">
    <property type="entry name" value="Endonuclease_DUF559"/>
    <property type="match status" value="1"/>
</dbReference>
<keyword evidence="3" id="KW-0378">Hydrolase</keyword>
<dbReference type="PANTHER" id="PTHR38590:SF1">
    <property type="entry name" value="BLL0828 PROTEIN"/>
    <property type="match status" value="1"/>
</dbReference>
<dbReference type="Gene3D" id="3.40.960.10">
    <property type="entry name" value="VSR Endonuclease"/>
    <property type="match status" value="1"/>
</dbReference>
<evidence type="ECO:0000256" key="1">
    <source>
        <dbReference type="SAM" id="MobiDB-lite"/>
    </source>
</evidence>
<dbReference type="AlphaFoldDB" id="A0A7C9R7R2"/>
<feature type="domain" description="DUF559" evidence="2">
    <location>
        <begin position="41"/>
        <end position="144"/>
    </location>
</feature>
<reference evidence="3 4" key="1">
    <citation type="submission" date="2020-02" db="EMBL/GenBank/DDBJ databases">
        <title>Genome sequence of the type strain CGMCC 1.15528 of Mesorhizobium zhangyense.</title>
        <authorList>
            <person name="Gao J."/>
            <person name="Sun J."/>
        </authorList>
    </citation>
    <scope>NUCLEOTIDE SEQUENCE [LARGE SCALE GENOMIC DNA]</scope>
    <source>
        <strain evidence="3 4">CGMCC 1.15528</strain>
    </source>
</reference>
<name>A0A7C9R7R2_9HYPH</name>
<evidence type="ECO:0000313" key="3">
    <source>
        <dbReference type="EMBL" id="NGN40373.1"/>
    </source>
</evidence>